<dbReference type="EMBL" id="JAKELO010000002">
    <property type="protein sequence ID" value="MDE4908933.1"/>
    <property type="molecule type" value="Genomic_DNA"/>
</dbReference>
<name>A0A9Q4KV15_9EURY</name>
<dbReference type="AlphaFoldDB" id="A0A9Q4KV15"/>
<proteinExistence type="predicted"/>
<gene>
    <name evidence="1" type="ORF">L0665_09975</name>
</gene>
<reference evidence="1" key="1">
    <citation type="submission" date="2022-01" db="EMBL/GenBank/DDBJ databases">
        <title>Draft genome of Methanogenium marinum DSM 15558.</title>
        <authorList>
            <person name="Chen S.-C."/>
            <person name="You Y.-T."/>
        </authorList>
    </citation>
    <scope>NUCLEOTIDE SEQUENCE</scope>
    <source>
        <strain evidence="1">DSM 15558</strain>
    </source>
</reference>
<dbReference type="Proteomes" id="UP001143747">
    <property type="component" value="Unassembled WGS sequence"/>
</dbReference>
<evidence type="ECO:0000313" key="2">
    <source>
        <dbReference type="Proteomes" id="UP001143747"/>
    </source>
</evidence>
<keyword evidence="2" id="KW-1185">Reference proteome</keyword>
<organism evidence="1 2">
    <name type="scientific">Methanogenium marinum</name>
    <dbReference type="NCBI Taxonomy" id="348610"/>
    <lineage>
        <taxon>Archaea</taxon>
        <taxon>Methanobacteriati</taxon>
        <taxon>Methanobacteriota</taxon>
        <taxon>Stenosarchaea group</taxon>
        <taxon>Methanomicrobia</taxon>
        <taxon>Methanomicrobiales</taxon>
        <taxon>Methanomicrobiaceae</taxon>
        <taxon>Methanogenium</taxon>
    </lineage>
</organism>
<sequence length="147" mass="16139">MHQNVIQPVGYCERGFLTLVTAPRPVLEKTLAGLLLHKSGDALVITCGRARDGTFVTAADGYPDTSVIRVGSQSQVVNGVRICNASLIVVVHDPEIYENDEEGAARVAAMLREYACLSANRIVILARPKDAYLDVMWQYAGRYLFIE</sequence>
<protein>
    <submittedName>
        <fullName evidence="1">Uncharacterized protein</fullName>
    </submittedName>
</protein>
<evidence type="ECO:0000313" key="1">
    <source>
        <dbReference type="EMBL" id="MDE4908933.1"/>
    </source>
</evidence>
<comment type="caution">
    <text evidence="1">The sequence shown here is derived from an EMBL/GenBank/DDBJ whole genome shotgun (WGS) entry which is preliminary data.</text>
</comment>
<dbReference type="RefSeq" id="WP_274925544.1">
    <property type="nucleotide sequence ID" value="NZ_JAKELO010000002.1"/>
</dbReference>
<accession>A0A9Q4KV15</accession>